<name>A0A0A9Q551_ARUDO</name>
<dbReference type="AlphaFoldDB" id="A0A0A9Q551"/>
<dbReference type="EMBL" id="GBRH01206626">
    <property type="protein sequence ID" value="JAD91269.1"/>
    <property type="molecule type" value="Transcribed_RNA"/>
</dbReference>
<reference evidence="1" key="1">
    <citation type="submission" date="2014-09" db="EMBL/GenBank/DDBJ databases">
        <authorList>
            <person name="Magalhaes I.L.F."/>
            <person name="Oliveira U."/>
            <person name="Santos F.R."/>
            <person name="Vidigal T.H.D.A."/>
            <person name="Brescovit A.D."/>
            <person name="Santos A.J."/>
        </authorList>
    </citation>
    <scope>NUCLEOTIDE SEQUENCE</scope>
    <source>
        <tissue evidence="1">Shoot tissue taken approximately 20 cm above the soil surface</tissue>
    </source>
</reference>
<proteinExistence type="predicted"/>
<sequence>MRTSKPTPAAMAATSASFSITREPVRNTITNLGLLSSCSWCW</sequence>
<evidence type="ECO:0000313" key="1">
    <source>
        <dbReference type="EMBL" id="JAD91269.1"/>
    </source>
</evidence>
<protein>
    <submittedName>
        <fullName evidence="1">Uncharacterized protein</fullName>
    </submittedName>
</protein>
<organism evidence="1">
    <name type="scientific">Arundo donax</name>
    <name type="common">Giant reed</name>
    <name type="synonym">Donax arundinaceus</name>
    <dbReference type="NCBI Taxonomy" id="35708"/>
    <lineage>
        <taxon>Eukaryota</taxon>
        <taxon>Viridiplantae</taxon>
        <taxon>Streptophyta</taxon>
        <taxon>Embryophyta</taxon>
        <taxon>Tracheophyta</taxon>
        <taxon>Spermatophyta</taxon>
        <taxon>Magnoliopsida</taxon>
        <taxon>Liliopsida</taxon>
        <taxon>Poales</taxon>
        <taxon>Poaceae</taxon>
        <taxon>PACMAD clade</taxon>
        <taxon>Arundinoideae</taxon>
        <taxon>Arundineae</taxon>
        <taxon>Arundo</taxon>
    </lineage>
</organism>
<accession>A0A0A9Q551</accession>
<reference evidence="1" key="2">
    <citation type="journal article" date="2015" name="Data Brief">
        <title>Shoot transcriptome of the giant reed, Arundo donax.</title>
        <authorList>
            <person name="Barrero R.A."/>
            <person name="Guerrero F.D."/>
            <person name="Moolhuijzen P."/>
            <person name="Goolsby J.A."/>
            <person name="Tidwell J."/>
            <person name="Bellgard S.E."/>
            <person name="Bellgard M.I."/>
        </authorList>
    </citation>
    <scope>NUCLEOTIDE SEQUENCE</scope>
    <source>
        <tissue evidence="1">Shoot tissue taken approximately 20 cm above the soil surface</tissue>
    </source>
</reference>